<protein>
    <submittedName>
        <fullName evidence="1">Uncharacterized protein</fullName>
    </submittedName>
</protein>
<evidence type="ECO:0000313" key="2">
    <source>
        <dbReference type="Proteomes" id="UP001642484"/>
    </source>
</evidence>
<name>A0ABP0I2S6_9DINO</name>
<proteinExistence type="predicted"/>
<keyword evidence="2" id="KW-1185">Reference proteome</keyword>
<organism evidence="1 2">
    <name type="scientific">Durusdinium trenchii</name>
    <dbReference type="NCBI Taxonomy" id="1381693"/>
    <lineage>
        <taxon>Eukaryota</taxon>
        <taxon>Sar</taxon>
        <taxon>Alveolata</taxon>
        <taxon>Dinophyceae</taxon>
        <taxon>Suessiales</taxon>
        <taxon>Symbiodiniaceae</taxon>
        <taxon>Durusdinium</taxon>
    </lineage>
</organism>
<comment type="caution">
    <text evidence="1">The sequence shown here is derived from an EMBL/GenBank/DDBJ whole genome shotgun (WGS) entry which is preliminary data.</text>
</comment>
<sequence>MAQLKPAELKSAQLKSALPQMLKALKSAQKREKEFFREDRENERAEAVLKLRDECRKERWDGGIYPVLECGVWSVRTAGDWLRRLAVGRCRKASSCIALVGSAGATKANRGPTPILEAAIDGRLFADTAQLPPAGRYGLMGWSTWNLSIGWLGLY</sequence>
<gene>
    <name evidence="1" type="ORF">CCMP2556_LOCUS4395</name>
</gene>
<accession>A0ABP0I2S6</accession>
<dbReference type="EMBL" id="CAXAMN010001792">
    <property type="protein sequence ID" value="CAK8996302.1"/>
    <property type="molecule type" value="Genomic_DNA"/>
</dbReference>
<evidence type="ECO:0000313" key="1">
    <source>
        <dbReference type="EMBL" id="CAK8996302.1"/>
    </source>
</evidence>
<dbReference type="Proteomes" id="UP001642484">
    <property type="component" value="Unassembled WGS sequence"/>
</dbReference>
<reference evidence="1 2" key="1">
    <citation type="submission" date="2024-02" db="EMBL/GenBank/DDBJ databases">
        <authorList>
            <person name="Chen Y."/>
            <person name="Shah S."/>
            <person name="Dougan E. K."/>
            <person name="Thang M."/>
            <person name="Chan C."/>
        </authorList>
    </citation>
    <scope>NUCLEOTIDE SEQUENCE [LARGE SCALE GENOMIC DNA]</scope>
</reference>